<gene>
    <name evidence="1" type="ORF">KHX94_03110</name>
</gene>
<protein>
    <submittedName>
        <fullName evidence="1">Uncharacterized protein</fullName>
    </submittedName>
</protein>
<evidence type="ECO:0000313" key="2">
    <source>
        <dbReference type="Proteomes" id="UP000676428"/>
    </source>
</evidence>
<sequence>MADNGELKELNQQLDQLLTQLLAAPVESEDTDILVSNLQDMVRRRQILLTAYLNEEKDTQLLNEQLVLSGKFEKKRWISVNIAKICFQ</sequence>
<keyword evidence="2" id="KW-1185">Reference proteome</keyword>
<dbReference type="RefSeq" id="WP_213682329.1">
    <property type="nucleotide sequence ID" value="NZ_CP074572.1"/>
</dbReference>
<evidence type="ECO:0000313" key="1">
    <source>
        <dbReference type="EMBL" id="QVK23712.1"/>
    </source>
</evidence>
<dbReference type="Proteomes" id="UP000676428">
    <property type="component" value="Chromosome"/>
</dbReference>
<dbReference type="EMBL" id="CP074572">
    <property type="protein sequence ID" value="QVK23712.1"/>
    <property type="molecule type" value="Genomic_DNA"/>
</dbReference>
<reference evidence="1 2" key="1">
    <citation type="journal article" date="2012" name="Int. J. Syst. Evol. Microbiol.">
        <title>Shewanella dokdonensis sp. nov., isolated from seawater.</title>
        <authorList>
            <person name="Sung H.R."/>
            <person name="Yoon J.H."/>
            <person name="Ghim S.Y."/>
        </authorList>
    </citation>
    <scope>NUCLEOTIDE SEQUENCE [LARGE SCALE GENOMIC DNA]</scope>
    <source>
        <strain evidence="1 2">DSM 23626</strain>
    </source>
</reference>
<organism evidence="1 2">
    <name type="scientific">Shewanella dokdonensis</name>
    <dbReference type="NCBI Taxonomy" id="712036"/>
    <lineage>
        <taxon>Bacteria</taxon>
        <taxon>Pseudomonadati</taxon>
        <taxon>Pseudomonadota</taxon>
        <taxon>Gammaproteobacteria</taxon>
        <taxon>Alteromonadales</taxon>
        <taxon>Shewanellaceae</taxon>
        <taxon>Shewanella</taxon>
    </lineage>
</organism>
<name>A0ABX8DIG2_9GAMM</name>
<proteinExistence type="predicted"/>
<accession>A0ABX8DIG2</accession>